<comment type="caution">
    <text evidence="1">The sequence shown here is derived from an EMBL/GenBank/DDBJ whole genome shotgun (WGS) entry which is preliminary data.</text>
</comment>
<sequence>MNNKDGKVSYIIFQSQEDVKASLESVGKTALIKLDEVDASNDKQKQYIYTLTTDESVDTIDIQVNGKSTPYPMTIID</sequence>
<reference evidence="1 2" key="1">
    <citation type="submission" date="2020-08" db="EMBL/GenBank/DDBJ databases">
        <title>A Genomic Blueprint of the Chicken Gut Microbiome.</title>
        <authorList>
            <person name="Gilroy R."/>
            <person name="Ravi A."/>
            <person name="Getino M."/>
            <person name="Pursley I."/>
            <person name="Horton D.L."/>
            <person name="Alikhan N.-F."/>
            <person name="Baker D."/>
            <person name="Gharbi K."/>
            <person name="Hall N."/>
            <person name="Watson M."/>
            <person name="Adriaenssens E.M."/>
            <person name="Foster-Nyarko E."/>
            <person name="Jarju S."/>
            <person name="Secka A."/>
            <person name="Antonio M."/>
            <person name="Oren A."/>
            <person name="Chaudhuri R."/>
            <person name="La Ragione R.M."/>
            <person name="Hildebrand F."/>
            <person name="Pallen M.J."/>
        </authorList>
    </citation>
    <scope>NUCLEOTIDE SEQUENCE [LARGE SCALE GENOMIC DNA]</scope>
    <source>
        <strain evidence="1 2">Sa3CUA8</strain>
    </source>
</reference>
<proteinExistence type="predicted"/>
<dbReference type="EMBL" id="JACSQY010000005">
    <property type="protein sequence ID" value="MBD7908463.1"/>
    <property type="molecule type" value="Genomic_DNA"/>
</dbReference>
<protein>
    <recommendedName>
        <fullName evidence="3">NEAT domain-containing protein</fullName>
    </recommendedName>
</protein>
<keyword evidence="2" id="KW-1185">Reference proteome</keyword>
<organism evidence="1 2">
    <name type="scientific">Sporosarcina gallistercoris</name>
    <dbReference type="NCBI Taxonomy" id="2762245"/>
    <lineage>
        <taxon>Bacteria</taxon>
        <taxon>Bacillati</taxon>
        <taxon>Bacillota</taxon>
        <taxon>Bacilli</taxon>
        <taxon>Bacillales</taxon>
        <taxon>Caryophanaceae</taxon>
        <taxon>Sporosarcina</taxon>
    </lineage>
</organism>
<dbReference type="Proteomes" id="UP000659496">
    <property type="component" value="Unassembled WGS sequence"/>
</dbReference>
<name>A0ABR8PJW6_9BACL</name>
<evidence type="ECO:0000313" key="2">
    <source>
        <dbReference type="Proteomes" id="UP000659496"/>
    </source>
</evidence>
<gene>
    <name evidence="1" type="ORF">H9659_08985</name>
</gene>
<evidence type="ECO:0000313" key="1">
    <source>
        <dbReference type="EMBL" id="MBD7908463.1"/>
    </source>
</evidence>
<evidence type="ECO:0008006" key="3">
    <source>
        <dbReference type="Google" id="ProtNLM"/>
    </source>
</evidence>
<accession>A0ABR8PJW6</accession>